<feature type="chain" id="PRO_5044714308" evidence="1">
    <location>
        <begin position="31"/>
        <end position="68"/>
    </location>
</feature>
<name>A0AAV2CN38_9ROSI</name>
<dbReference type="AlphaFoldDB" id="A0AAV2CN38"/>
<organism evidence="2 4">
    <name type="scientific">Linum trigynum</name>
    <dbReference type="NCBI Taxonomy" id="586398"/>
    <lineage>
        <taxon>Eukaryota</taxon>
        <taxon>Viridiplantae</taxon>
        <taxon>Streptophyta</taxon>
        <taxon>Embryophyta</taxon>
        <taxon>Tracheophyta</taxon>
        <taxon>Spermatophyta</taxon>
        <taxon>Magnoliopsida</taxon>
        <taxon>eudicotyledons</taxon>
        <taxon>Gunneridae</taxon>
        <taxon>Pentapetalae</taxon>
        <taxon>rosids</taxon>
        <taxon>fabids</taxon>
        <taxon>Malpighiales</taxon>
        <taxon>Linaceae</taxon>
        <taxon>Linum</taxon>
    </lineage>
</organism>
<evidence type="ECO:0000313" key="2">
    <source>
        <dbReference type="EMBL" id="CAL1358002.1"/>
    </source>
</evidence>
<reference evidence="2 4" key="1">
    <citation type="submission" date="2024-04" db="EMBL/GenBank/DDBJ databases">
        <authorList>
            <person name="Fracassetti M."/>
        </authorList>
    </citation>
    <scope>NUCLEOTIDE SEQUENCE [LARGE SCALE GENOMIC DNA]</scope>
</reference>
<keyword evidence="4" id="KW-1185">Reference proteome</keyword>
<gene>
    <name evidence="3" type="ORF">LTRI10_LOCUS32574</name>
    <name evidence="2" type="ORF">LTRI10_LOCUS5592</name>
</gene>
<keyword evidence="1" id="KW-0732">Signal</keyword>
<dbReference type="Proteomes" id="UP001497516">
    <property type="component" value="Chromosome 6"/>
</dbReference>
<dbReference type="Proteomes" id="UP001497516">
    <property type="component" value="Chromosome 1"/>
</dbReference>
<evidence type="ECO:0000256" key="1">
    <source>
        <dbReference type="SAM" id="SignalP"/>
    </source>
</evidence>
<proteinExistence type="predicted"/>
<protein>
    <submittedName>
        <fullName evidence="2">Uncharacterized protein</fullName>
    </submittedName>
</protein>
<sequence>MSSSSNLMMMIVMVVTVLLVMSPGVPTTSAVVSGICDVQSFPDGDQRILCVSTLLADLIGLWASMVQV</sequence>
<dbReference type="EMBL" id="OZ034813">
    <property type="protein sequence ID" value="CAL1358002.1"/>
    <property type="molecule type" value="Genomic_DNA"/>
</dbReference>
<accession>A0AAV2CN38</accession>
<evidence type="ECO:0000313" key="3">
    <source>
        <dbReference type="EMBL" id="CAL1391886.1"/>
    </source>
</evidence>
<feature type="signal peptide" evidence="1">
    <location>
        <begin position="1"/>
        <end position="30"/>
    </location>
</feature>
<dbReference type="EMBL" id="OZ034819">
    <property type="protein sequence ID" value="CAL1391886.1"/>
    <property type="molecule type" value="Genomic_DNA"/>
</dbReference>
<evidence type="ECO:0000313" key="4">
    <source>
        <dbReference type="Proteomes" id="UP001497516"/>
    </source>
</evidence>